<keyword evidence="2" id="KW-1185">Reference proteome</keyword>
<comment type="caution">
    <text evidence="1">The sequence shown here is derived from an EMBL/GenBank/DDBJ whole genome shotgun (WGS) entry which is preliminary data.</text>
</comment>
<dbReference type="OrthoDB" id="127697at2759"/>
<name>A0A329SQW4_9STRA</name>
<organism evidence="1 2">
    <name type="scientific">Phytophthora cactorum</name>
    <dbReference type="NCBI Taxonomy" id="29920"/>
    <lineage>
        <taxon>Eukaryota</taxon>
        <taxon>Sar</taxon>
        <taxon>Stramenopiles</taxon>
        <taxon>Oomycota</taxon>
        <taxon>Peronosporomycetes</taxon>
        <taxon>Peronosporales</taxon>
        <taxon>Peronosporaceae</taxon>
        <taxon>Phytophthora</taxon>
    </lineage>
</organism>
<sequence length="115" mass="13439">MSSRLAPQEQALIFAMARSEFENDYKFYRSQLSDTRPLAAQYLDTIEKAHWVTYAFNGEYSQPSYDEVTSNLSEAANNWLGNDCRSLFPLLAFEQFMIKVVELFAERRCKAFREN</sequence>
<reference evidence="1 2" key="1">
    <citation type="submission" date="2018-01" db="EMBL/GenBank/DDBJ databases">
        <title>Draft genome of the strawberry crown rot pathogen Phytophthora cactorum.</title>
        <authorList>
            <person name="Armitage A.D."/>
            <person name="Lysoe E."/>
            <person name="Nellist C.F."/>
            <person name="Harrison R.J."/>
            <person name="Brurberg M.B."/>
        </authorList>
    </citation>
    <scope>NUCLEOTIDE SEQUENCE [LARGE SCALE GENOMIC DNA]</scope>
    <source>
        <strain evidence="1 2">10300</strain>
    </source>
</reference>
<dbReference type="Proteomes" id="UP000251314">
    <property type="component" value="Unassembled WGS sequence"/>
</dbReference>
<gene>
    <name evidence="1" type="ORF">PC110_g4862</name>
</gene>
<proteinExistence type="predicted"/>
<evidence type="ECO:0000313" key="1">
    <source>
        <dbReference type="EMBL" id="RAW38921.1"/>
    </source>
</evidence>
<protein>
    <submittedName>
        <fullName evidence="1">Uncharacterized protein</fullName>
    </submittedName>
</protein>
<evidence type="ECO:0000313" key="2">
    <source>
        <dbReference type="Proteomes" id="UP000251314"/>
    </source>
</evidence>
<accession>A0A329SQW4</accession>
<dbReference type="EMBL" id="MJFZ01000078">
    <property type="protein sequence ID" value="RAW38921.1"/>
    <property type="molecule type" value="Genomic_DNA"/>
</dbReference>
<dbReference type="STRING" id="29920.A0A329SQW4"/>
<dbReference type="VEuPathDB" id="FungiDB:PC110_g4862"/>
<dbReference type="AlphaFoldDB" id="A0A329SQW4"/>